<gene>
    <name evidence="14" type="ORF">TASK_LOCUS5790</name>
</gene>
<evidence type="ECO:0000259" key="13">
    <source>
        <dbReference type="Pfam" id="PF02434"/>
    </source>
</evidence>
<feature type="transmembrane region" description="Helical" evidence="12">
    <location>
        <begin position="12"/>
        <end position="34"/>
    </location>
</feature>
<evidence type="ECO:0000256" key="2">
    <source>
        <dbReference type="ARBA" id="ARBA00004922"/>
    </source>
</evidence>
<name>A0A158R8N6_TAEAS</name>
<dbReference type="Gene3D" id="3.90.550.50">
    <property type="match status" value="2"/>
</dbReference>
<evidence type="ECO:0000256" key="11">
    <source>
        <dbReference type="ARBA" id="ARBA00023136"/>
    </source>
</evidence>
<dbReference type="AlphaFoldDB" id="A0A158R8N6"/>
<dbReference type="PANTHER" id="PTHR23033">
    <property type="entry name" value="BETA1,3-GALACTOSYLTRANSFERASE"/>
    <property type="match status" value="1"/>
</dbReference>
<keyword evidence="10 12" id="KW-1133">Transmembrane helix</keyword>
<protein>
    <recommendedName>
        <fullName evidence="4">N-acetylgalactosaminide beta-1,3-galactosyltransferase</fullName>
        <ecNumber evidence="4">2.4.1.122</ecNumber>
    </recommendedName>
</protein>
<evidence type="ECO:0000256" key="1">
    <source>
        <dbReference type="ARBA" id="ARBA00004606"/>
    </source>
</evidence>
<evidence type="ECO:0000313" key="16">
    <source>
        <dbReference type="WBParaSite" id="TASK_0000578901-mRNA-1"/>
    </source>
</evidence>
<evidence type="ECO:0000256" key="7">
    <source>
        <dbReference type="ARBA" id="ARBA00022692"/>
    </source>
</evidence>
<evidence type="ECO:0000256" key="5">
    <source>
        <dbReference type="ARBA" id="ARBA00022676"/>
    </source>
</evidence>
<dbReference type="GO" id="GO:0016020">
    <property type="term" value="C:membrane"/>
    <property type="evidence" value="ECO:0007669"/>
    <property type="project" value="UniProtKB-SubCell"/>
</dbReference>
<evidence type="ECO:0000256" key="4">
    <source>
        <dbReference type="ARBA" id="ARBA00012557"/>
    </source>
</evidence>
<feature type="domain" description="Fringe-like glycosyltransferase" evidence="13">
    <location>
        <begin position="416"/>
        <end position="578"/>
    </location>
</feature>
<sequence>MIVFTASTTKVVGLGFLCGLIGSWLLTSSTISYLGQSQLYTPLYELQESALDVQDFGHHGGHHEDETLLVDEWAKVRSVFAFIFTSAAVNESRTVHIKSTWAQRFNGYLFFSDITDTSLPAFGLPNKKGWAFTRSAIAYVYDNFRQNFTFFMKAHDTNYVVVENLRALLLDMDYNEPVLIGRLMVATQSTSHSVSDESGYVLSRAALEKLAMGIKDNVEACNENDAAADLNLGECATAVGVKFIHAVDQNKADLFHPLSPSQALKEFLQAMNPDKAVFKSDQMTKAFTCCSDRSVTFSNVQGADLYMMEYMTYHLYPYGIIREPENYEKLRHLLSTKISERGRRMDRLNQLWKHWRKAHLFLIGMLTGIIAFGVCLGMLQLFMCERIGKEVTADLGSLALADHLARRVRVFATILTTPPAKMVKAVHVKMTWARRFNGYLFVSSEDDIYLPSIKVVNEESRNILWEKMRQAMIYIYRNSLNDYDFFMKADDDTYVIAENLRFFLSNQDPNIPILMGRRFNYSVEGFFPSGGAGYVLSRGALKLIVEGILNGASACAQSQAPEDVQIGYCAAAVGVQWLDSLDEYGRETFHPFYPSHLLSKSAMESTPWIFGRNYHPLKMGFNCCSDQSVSFHYVEPMDMYTLEYLIYHLYPSGIARDPTQYEELQRIKLMCHD</sequence>
<evidence type="ECO:0000313" key="15">
    <source>
        <dbReference type="Proteomes" id="UP000282613"/>
    </source>
</evidence>
<organism evidence="16">
    <name type="scientific">Taenia asiatica</name>
    <name type="common">Asian tapeworm</name>
    <dbReference type="NCBI Taxonomy" id="60517"/>
    <lineage>
        <taxon>Eukaryota</taxon>
        <taxon>Metazoa</taxon>
        <taxon>Spiralia</taxon>
        <taxon>Lophotrochozoa</taxon>
        <taxon>Platyhelminthes</taxon>
        <taxon>Cestoda</taxon>
        <taxon>Eucestoda</taxon>
        <taxon>Cyclophyllidea</taxon>
        <taxon>Taeniidae</taxon>
        <taxon>Taenia</taxon>
    </lineage>
</organism>
<keyword evidence="9" id="KW-0735">Signal-anchor</keyword>
<keyword evidence="15" id="KW-1185">Reference proteome</keyword>
<feature type="domain" description="Fringe-like glycosyltransferase" evidence="13">
    <location>
        <begin position="76"/>
        <end position="246"/>
    </location>
</feature>
<evidence type="ECO:0000256" key="8">
    <source>
        <dbReference type="ARBA" id="ARBA00022741"/>
    </source>
</evidence>
<feature type="transmembrane region" description="Helical" evidence="12">
    <location>
        <begin position="360"/>
        <end position="383"/>
    </location>
</feature>
<proteinExistence type="inferred from homology"/>
<dbReference type="GO" id="GO:0016263">
    <property type="term" value="F:glycoprotein-N-acetylgalactosamine 3-beta-galactosyltransferase activity"/>
    <property type="evidence" value="ECO:0007669"/>
    <property type="project" value="UniProtKB-EC"/>
</dbReference>
<dbReference type="EMBL" id="UYRS01018442">
    <property type="protein sequence ID" value="VDK35626.1"/>
    <property type="molecule type" value="Genomic_DNA"/>
</dbReference>
<evidence type="ECO:0000256" key="12">
    <source>
        <dbReference type="SAM" id="Phobius"/>
    </source>
</evidence>
<reference evidence="16" key="1">
    <citation type="submission" date="2016-04" db="UniProtKB">
        <authorList>
            <consortium name="WormBaseParasite"/>
        </authorList>
    </citation>
    <scope>IDENTIFICATION</scope>
</reference>
<evidence type="ECO:0000256" key="9">
    <source>
        <dbReference type="ARBA" id="ARBA00022968"/>
    </source>
</evidence>
<accession>A0A158R8N6</accession>
<reference evidence="14 15" key="2">
    <citation type="submission" date="2018-11" db="EMBL/GenBank/DDBJ databases">
        <authorList>
            <consortium name="Pathogen Informatics"/>
        </authorList>
    </citation>
    <scope>NUCLEOTIDE SEQUENCE [LARGE SCALE GENOMIC DNA]</scope>
</reference>
<keyword evidence="6" id="KW-0808">Transferase</keyword>
<dbReference type="GO" id="GO:0000166">
    <property type="term" value="F:nucleotide binding"/>
    <property type="evidence" value="ECO:0007669"/>
    <property type="project" value="UniProtKB-KW"/>
</dbReference>
<keyword evidence="11 12" id="KW-0472">Membrane</keyword>
<evidence type="ECO:0000256" key="10">
    <source>
        <dbReference type="ARBA" id="ARBA00022989"/>
    </source>
</evidence>
<dbReference type="Proteomes" id="UP000282613">
    <property type="component" value="Unassembled WGS sequence"/>
</dbReference>
<dbReference type="OrthoDB" id="414175at2759"/>
<dbReference type="WBParaSite" id="TASK_0000578901-mRNA-1">
    <property type="protein sequence ID" value="TASK_0000578901-mRNA-1"/>
    <property type="gene ID" value="TASK_0000578901"/>
</dbReference>
<evidence type="ECO:0000313" key="14">
    <source>
        <dbReference type="EMBL" id="VDK35626.1"/>
    </source>
</evidence>
<comment type="pathway">
    <text evidence="2">Protein modification; protein glycosylation.</text>
</comment>
<comment type="subcellular location">
    <subcellularLocation>
        <location evidence="1">Membrane</location>
        <topology evidence="1">Single-pass type II membrane protein</topology>
    </subcellularLocation>
</comment>
<comment type="similarity">
    <text evidence="3">Belongs to the glycosyltransferase 31 family. Beta3-Gal-T subfamily.</text>
</comment>
<dbReference type="InterPro" id="IPR003378">
    <property type="entry name" value="Fringe-like_glycosylTrfase"/>
</dbReference>
<evidence type="ECO:0000256" key="6">
    <source>
        <dbReference type="ARBA" id="ARBA00022679"/>
    </source>
</evidence>
<keyword evidence="5" id="KW-0328">Glycosyltransferase</keyword>
<evidence type="ECO:0000256" key="3">
    <source>
        <dbReference type="ARBA" id="ARBA00006462"/>
    </source>
</evidence>
<dbReference type="InterPro" id="IPR026050">
    <property type="entry name" value="C1GALT1/C1GALT1_chp1"/>
</dbReference>
<dbReference type="EC" id="2.4.1.122" evidence="4"/>
<dbReference type="UniPathway" id="UPA00378"/>
<keyword evidence="7 12" id="KW-0812">Transmembrane</keyword>
<keyword evidence="8" id="KW-0547">Nucleotide-binding</keyword>
<dbReference type="PANTHER" id="PTHR23033:SF14">
    <property type="entry name" value="GLYCOPROTEIN-N-ACETYLGALACTOSAMINE 3-BETA-GALACTOSYLTRANSFERASE 1-RELATED"/>
    <property type="match status" value="1"/>
</dbReference>
<dbReference type="STRING" id="60517.A0A158R8N6"/>
<dbReference type="Pfam" id="PF02434">
    <property type="entry name" value="Fringe"/>
    <property type="match status" value="2"/>
</dbReference>